<dbReference type="AlphaFoldDB" id="A0A1N7K1C3"/>
<evidence type="ECO:0000313" key="4">
    <source>
        <dbReference type="Proteomes" id="UP000185678"/>
    </source>
</evidence>
<dbReference type="GO" id="GO:0017089">
    <property type="term" value="F:glycolipid transfer activity"/>
    <property type="evidence" value="ECO:0007669"/>
    <property type="project" value="TreeGrafter"/>
</dbReference>
<gene>
    <name evidence="3" type="ORF">SAMN05421779_102561</name>
</gene>
<dbReference type="GO" id="GO:0009279">
    <property type="term" value="C:cell outer membrane"/>
    <property type="evidence" value="ECO:0007669"/>
    <property type="project" value="TreeGrafter"/>
</dbReference>
<protein>
    <submittedName>
        <fullName evidence="3">Lipopolysaccharide export system protein LptA</fullName>
    </submittedName>
</protein>
<accession>A0A1N7K1C3</accession>
<keyword evidence="4" id="KW-1185">Reference proteome</keyword>
<feature type="domain" description="Organic solvent tolerance-like N-terminal" evidence="2">
    <location>
        <begin position="39"/>
        <end position="135"/>
    </location>
</feature>
<feature type="domain" description="Organic solvent tolerance-like N-terminal" evidence="2">
    <location>
        <begin position="152"/>
        <end position="255"/>
    </location>
</feature>
<evidence type="ECO:0000256" key="1">
    <source>
        <dbReference type="ARBA" id="ARBA00022729"/>
    </source>
</evidence>
<dbReference type="GO" id="GO:0015920">
    <property type="term" value="P:lipopolysaccharide transport"/>
    <property type="evidence" value="ECO:0007669"/>
    <property type="project" value="TreeGrafter"/>
</dbReference>
<proteinExistence type="predicted"/>
<evidence type="ECO:0000259" key="2">
    <source>
        <dbReference type="Pfam" id="PF03968"/>
    </source>
</evidence>
<dbReference type="RefSeq" id="WP_175617005.1">
    <property type="nucleotide sequence ID" value="NZ_FTOA01000002.1"/>
</dbReference>
<dbReference type="Pfam" id="PF03968">
    <property type="entry name" value="LptD_N"/>
    <property type="match status" value="2"/>
</dbReference>
<evidence type="ECO:0000313" key="3">
    <source>
        <dbReference type="EMBL" id="SIS55357.1"/>
    </source>
</evidence>
<dbReference type="GO" id="GO:0030288">
    <property type="term" value="C:outer membrane-bounded periplasmic space"/>
    <property type="evidence" value="ECO:0007669"/>
    <property type="project" value="TreeGrafter"/>
</dbReference>
<dbReference type="PANTHER" id="PTHR36504:SF1">
    <property type="entry name" value="LIPOPOLYSACCHARIDE EXPORT SYSTEM PROTEIN LPTA"/>
    <property type="match status" value="1"/>
</dbReference>
<sequence length="282" mass="28390">MLLGAAVIGWSVSGGAAGLDMGGESGNGPIEVLADNGIEWQQGQQRFIARGNAVASRNGVSVYADELIAYYRSGGDAAPAAPATASGADAPMGAGSNITRIEANGSVRIVSATETASGSQATYNVDSGKMVLTNAHGPVTLVTPKETITARDALEYDVRTQIAVARGKAQMVQGTRTLNADLLTAHMTQTNGKTELETVDATGGVVIATDKETARGSQGKYNAKTGIATLTGSVTLTRGDSVLNGGVATVNMKTGISTLTGGGAEGGKARAIIAPNKIPAAQ</sequence>
<name>A0A1N7K1C3_9PROT</name>
<dbReference type="InterPro" id="IPR005653">
    <property type="entry name" value="OstA-like_N"/>
</dbReference>
<dbReference type="InterPro" id="IPR052037">
    <property type="entry name" value="LPS_export_LptA"/>
</dbReference>
<organism evidence="3 4">
    <name type="scientific">Insolitispirillum peregrinum</name>
    <dbReference type="NCBI Taxonomy" id="80876"/>
    <lineage>
        <taxon>Bacteria</taxon>
        <taxon>Pseudomonadati</taxon>
        <taxon>Pseudomonadota</taxon>
        <taxon>Alphaproteobacteria</taxon>
        <taxon>Rhodospirillales</taxon>
        <taxon>Novispirillaceae</taxon>
        <taxon>Insolitispirillum</taxon>
    </lineage>
</organism>
<dbReference type="STRING" id="80876.SAMN05421779_102561"/>
<dbReference type="Proteomes" id="UP000185678">
    <property type="component" value="Unassembled WGS sequence"/>
</dbReference>
<dbReference type="PANTHER" id="PTHR36504">
    <property type="entry name" value="LIPOPOLYSACCHARIDE EXPORT SYSTEM PROTEIN LPTA"/>
    <property type="match status" value="1"/>
</dbReference>
<dbReference type="Gene3D" id="2.60.450.10">
    <property type="entry name" value="Lipopolysaccharide (LPS) transport protein A like domain"/>
    <property type="match status" value="2"/>
</dbReference>
<keyword evidence="1" id="KW-0732">Signal</keyword>
<reference evidence="3 4" key="1">
    <citation type="submission" date="2017-01" db="EMBL/GenBank/DDBJ databases">
        <authorList>
            <person name="Mah S.A."/>
            <person name="Swanson W.J."/>
            <person name="Moy G.W."/>
            <person name="Vacquier V.D."/>
        </authorList>
    </citation>
    <scope>NUCLEOTIDE SEQUENCE [LARGE SCALE GENOMIC DNA]</scope>
    <source>
        <strain evidence="3 4">DSM 11589</strain>
    </source>
</reference>
<dbReference type="EMBL" id="FTOA01000002">
    <property type="protein sequence ID" value="SIS55357.1"/>
    <property type="molecule type" value="Genomic_DNA"/>
</dbReference>